<protein>
    <submittedName>
        <fullName evidence="2">Uncharacterized protein</fullName>
    </submittedName>
</protein>
<dbReference type="PROSITE" id="PS51257">
    <property type="entry name" value="PROKAR_LIPOPROTEIN"/>
    <property type="match status" value="1"/>
</dbReference>
<evidence type="ECO:0000256" key="1">
    <source>
        <dbReference type="SAM" id="Phobius"/>
    </source>
</evidence>
<keyword evidence="3" id="KW-1185">Reference proteome</keyword>
<feature type="transmembrane region" description="Helical" evidence="1">
    <location>
        <begin position="47"/>
        <end position="65"/>
    </location>
</feature>
<evidence type="ECO:0000313" key="2">
    <source>
        <dbReference type="EMBL" id="WGK95533.1"/>
    </source>
</evidence>
<reference evidence="2 3" key="1">
    <citation type="submission" date="2023-06" db="EMBL/GenBank/DDBJ databases">
        <title>Complete Genome Sequence of Flavobacterium keumense K3R-10.</title>
        <authorList>
            <person name="Jeong H."/>
            <person name="Jhang S.Y."/>
            <person name="Kim J.N."/>
        </authorList>
    </citation>
    <scope>NUCLEOTIDE SEQUENCE [LARGE SCALE GENOMIC DNA]</scope>
    <source>
        <strain evidence="2 3">K3R-10</strain>
    </source>
</reference>
<sequence>MKNKTDLLLGFVIGLITSFLGCFLFISLFTEYTFVTGIELLHADGKLGKIITLGTVLDLIVFWALLKSYKEFMARGVILAVIVLTIITLFV</sequence>
<feature type="transmembrane region" description="Helical" evidence="1">
    <location>
        <begin position="7"/>
        <end position="27"/>
    </location>
</feature>
<organism evidence="2 3">
    <name type="scientific">Flavobacterium keumense</name>
    <dbReference type="NCBI Taxonomy" id="1306518"/>
    <lineage>
        <taxon>Bacteria</taxon>
        <taxon>Pseudomonadati</taxon>
        <taxon>Bacteroidota</taxon>
        <taxon>Flavobacteriia</taxon>
        <taxon>Flavobacteriales</taxon>
        <taxon>Flavobacteriaceae</taxon>
        <taxon>Flavobacterium</taxon>
    </lineage>
</organism>
<gene>
    <name evidence="2" type="ORF">MG292_04705</name>
</gene>
<dbReference type="Proteomes" id="UP001232117">
    <property type="component" value="Chromosome"/>
</dbReference>
<name>A0ABY8N8M3_9FLAO</name>
<accession>A0ABY8N8M3</accession>
<dbReference type="RefSeq" id="WP_264533862.1">
    <property type="nucleotide sequence ID" value="NZ_CP092332.1"/>
</dbReference>
<evidence type="ECO:0000313" key="3">
    <source>
        <dbReference type="Proteomes" id="UP001232117"/>
    </source>
</evidence>
<feature type="transmembrane region" description="Helical" evidence="1">
    <location>
        <begin position="72"/>
        <end position="90"/>
    </location>
</feature>
<keyword evidence="1" id="KW-0472">Membrane</keyword>
<dbReference type="EMBL" id="CP092332">
    <property type="protein sequence ID" value="WGK95533.1"/>
    <property type="molecule type" value="Genomic_DNA"/>
</dbReference>
<proteinExistence type="predicted"/>
<keyword evidence="1" id="KW-1133">Transmembrane helix</keyword>
<keyword evidence="1" id="KW-0812">Transmembrane</keyword>